<dbReference type="PROSITE" id="PS50076">
    <property type="entry name" value="DNAJ_2"/>
    <property type="match status" value="1"/>
</dbReference>
<comment type="similarity">
    <text evidence="6">Belongs to the TIM14 family.</text>
</comment>
<dbReference type="Gene3D" id="1.10.287.110">
    <property type="entry name" value="DnaJ domain"/>
    <property type="match status" value="1"/>
</dbReference>
<protein>
    <submittedName>
        <fullName evidence="9">Molecular chaperone DnaJ</fullName>
    </submittedName>
</protein>
<evidence type="ECO:0000256" key="2">
    <source>
        <dbReference type="ARBA" id="ARBA00022692"/>
    </source>
</evidence>
<comment type="caution">
    <text evidence="9">The sequence shown here is derived from an EMBL/GenBank/DDBJ whole genome shotgun (WGS) entry which is preliminary data.</text>
</comment>
<keyword evidence="3 7" id="KW-1133">Transmembrane helix</keyword>
<dbReference type="SUPFAM" id="SSF46565">
    <property type="entry name" value="Chaperone J-domain"/>
    <property type="match status" value="1"/>
</dbReference>
<dbReference type="SMART" id="SM00271">
    <property type="entry name" value="DnaJ"/>
    <property type="match status" value="1"/>
</dbReference>
<dbReference type="EMBL" id="WJPP01000003">
    <property type="protein sequence ID" value="MRH78306.1"/>
    <property type="molecule type" value="Genomic_DNA"/>
</dbReference>
<dbReference type="AlphaFoldDB" id="A0A6N7QPG2"/>
<evidence type="ECO:0000256" key="1">
    <source>
        <dbReference type="ARBA" id="ARBA00004167"/>
    </source>
</evidence>
<keyword evidence="2 7" id="KW-0812">Transmembrane</keyword>
<dbReference type="InterPro" id="IPR001623">
    <property type="entry name" value="DnaJ_domain"/>
</dbReference>
<keyword evidence="5" id="KW-0143">Chaperone</keyword>
<dbReference type="PANTHER" id="PTHR12763:SF28">
    <property type="entry name" value="GEO10507P1-RELATED"/>
    <property type="match status" value="1"/>
</dbReference>
<evidence type="ECO:0000256" key="7">
    <source>
        <dbReference type="SAM" id="Phobius"/>
    </source>
</evidence>
<evidence type="ECO:0000256" key="5">
    <source>
        <dbReference type="ARBA" id="ARBA00023186"/>
    </source>
</evidence>
<organism evidence="9 10">
    <name type="scientific">Spiribacter salilacus</name>
    <dbReference type="NCBI Taxonomy" id="2664894"/>
    <lineage>
        <taxon>Bacteria</taxon>
        <taxon>Pseudomonadati</taxon>
        <taxon>Pseudomonadota</taxon>
        <taxon>Gammaproteobacteria</taxon>
        <taxon>Chromatiales</taxon>
        <taxon>Ectothiorhodospiraceae</taxon>
        <taxon>Spiribacter</taxon>
    </lineage>
</organism>
<evidence type="ECO:0000256" key="6">
    <source>
        <dbReference type="ARBA" id="ARBA00038105"/>
    </source>
</evidence>
<dbReference type="CDD" id="cd06257">
    <property type="entry name" value="DnaJ"/>
    <property type="match status" value="1"/>
</dbReference>
<keyword evidence="4 7" id="KW-0472">Membrane</keyword>
<comment type="subcellular location">
    <subcellularLocation>
        <location evidence="1">Membrane</location>
        <topology evidence="1">Single-pass membrane protein</topology>
    </subcellularLocation>
</comment>
<sequence>MMRIFSIALLVAFIAFMLSPRLRAWLRARAPMLVLGAIGGAAVFLAITGRLNWIFGAIGAALPVLWRLASILRFLPLKTGAQSQTQSGETPKQRGKMTPEEAAELLGVALNASRDEILSAHRRLMQKIHPDRGGTDYLAAQLNAARDCLLKERQAS</sequence>
<dbReference type="InterPro" id="IPR036869">
    <property type="entry name" value="J_dom_sf"/>
</dbReference>
<evidence type="ECO:0000259" key="8">
    <source>
        <dbReference type="PROSITE" id="PS50076"/>
    </source>
</evidence>
<dbReference type="RefSeq" id="WP_153719360.1">
    <property type="nucleotide sequence ID" value="NZ_WJPP01000003.1"/>
</dbReference>
<evidence type="ECO:0000256" key="4">
    <source>
        <dbReference type="ARBA" id="ARBA00023136"/>
    </source>
</evidence>
<evidence type="ECO:0000256" key="3">
    <source>
        <dbReference type="ARBA" id="ARBA00022989"/>
    </source>
</evidence>
<feature type="domain" description="J" evidence="8">
    <location>
        <begin position="101"/>
        <end position="154"/>
    </location>
</feature>
<gene>
    <name evidence="9" type="ORF">GH984_06265</name>
</gene>
<reference evidence="9 10" key="1">
    <citation type="submission" date="2019-11" db="EMBL/GenBank/DDBJ databases">
        <authorList>
            <person name="Zhang X.Y."/>
        </authorList>
    </citation>
    <scope>NUCLEOTIDE SEQUENCE [LARGE SCALE GENOMIC DNA]</scope>
    <source>
        <strain evidence="9 10">C176</strain>
    </source>
</reference>
<dbReference type="GO" id="GO:0016020">
    <property type="term" value="C:membrane"/>
    <property type="evidence" value="ECO:0007669"/>
    <property type="project" value="UniProtKB-SubCell"/>
</dbReference>
<feature type="transmembrane region" description="Helical" evidence="7">
    <location>
        <begin position="33"/>
        <end position="66"/>
    </location>
</feature>
<evidence type="ECO:0000313" key="9">
    <source>
        <dbReference type="EMBL" id="MRH78306.1"/>
    </source>
</evidence>
<name>A0A6N7QPG2_9GAMM</name>
<keyword evidence="10" id="KW-1185">Reference proteome</keyword>
<evidence type="ECO:0000313" key="10">
    <source>
        <dbReference type="Proteomes" id="UP000433788"/>
    </source>
</evidence>
<dbReference type="PANTHER" id="PTHR12763">
    <property type="match status" value="1"/>
</dbReference>
<proteinExistence type="inferred from homology"/>
<accession>A0A6N7QPG2</accession>
<dbReference type="Proteomes" id="UP000433788">
    <property type="component" value="Unassembled WGS sequence"/>
</dbReference>